<reference evidence="2 3" key="1">
    <citation type="submission" date="2018-05" db="EMBL/GenBank/DDBJ databases">
        <title>Genome sequencing of Flavobacterium sp. HYN0049.</title>
        <authorList>
            <person name="Yi H."/>
            <person name="Baek C."/>
        </authorList>
    </citation>
    <scope>NUCLEOTIDE SEQUENCE [LARGE SCALE GENOMIC DNA]</scope>
    <source>
        <strain evidence="2 3">HYN0049</strain>
    </source>
</reference>
<proteinExistence type="predicted"/>
<dbReference type="EMBL" id="CP029187">
    <property type="protein sequence ID" value="AWI24608.1"/>
    <property type="molecule type" value="Genomic_DNA"/>
</dbReference>
<keyword evidence="1" id="KW-1133">Transmembrane helix</keyword>
<dbReference type="KEGG" id="fpal:HYN49_01160"/>
<gene>
    <name evidence="2" type="ORF">HYN49_01160</name>
</gene>
<dbReference type="OrthoDB" id="9984410at2"/>
<evidence type="ECO:0000313" key="3">
    <source>
        <dbReference type="Proteomes" id="UP000244937"/>
    </source>
</evidence>
<evidence type="ECO:0000313" key="2">
    <source>
        <dbReference type="EMBL" id="AWI24608.1"/>
    </source>
</evidence>
<dbReference type="AlphaFoldDB" id="A0A2S1SDY2"/>
<feature type="transmembrane region" description="Helical" evidence="1">
    <location>
        <begin position="79"/>
        <end position="98"/>
    </location>
</feature>
<accession>A0A2S1SDY2</accession>
<dbReference type="RefSeq" id="WP_108902407.1">
    <property type="nucleotide sequence ID" value="NZ_CP029187.1"/>
</dbReference>
<feature type="transmembrane region" description="Helical" evidence="1">
    <location>
        <begin position="12"/>
        <end position="35"/>
    </location>
</feature>
<dbReference type="Proteomes" id="UP000244937">
    <property type="component" value="Chromosome"/>
</dbReference>
<keyword evidence="1" id="KW-0812">Transmembrane</keyword>
<name>A0A2S1SDY2_9FLAO</name>
<feature type="transmembrane region" description="Helical" evidence="1">
    <location>
        <begin position="41"/>
        <end position="59"/>
    </location>
</feature>
<protein>
    <submittedName>
        <fullName evidence="2">Uncharacterized protein</fullName>
    </submittedName>
</protein>
<sequence>MEIAKTHQPFRKMIRIFMITIIFAHLLLQMMHIKIPVDHDYLNIIVLSLVVLCATYESICQRQDDKINKTHNFRNSMYFLIFVVLLAALFFGLEAVMVPSR</sequence>
<keyword evidence="3" id="KW-1185">Reference proteome</keyword>
<evidence type="ECO:0000256" key="1">
    <source>
        <dbReference type="SAM" id="Phobius"/>
    </source>
</evidence>
<keyword evidence="1" id="KW-0472">Membrane</keyword>
<organism evidence="2 3">
    <name type="scientific">Flavobacterium pallidum</name>
    <dbReference type="NCBI Taxonomy" id="2172098"/>
    <lineage>
        <taxon>Bacteria</taxon>
        <taxon>Pseudomonadati</taxon>
        <taxon>Bacteroidota</taxon>
        <taxon>Flavobacteriia</taxon>
        <taxon>Flavobacteriales</taxon>
        <taxon>Flavobacteriaceae</taxon>
        <taxon>Flavobacterium</taxon>
    </lineage>
</organism>